<organism evidence="3 4">
    <name type="scientific">Linnemannia gamsii</name>
    <dbReference type="NCBI Taxonomy" id="64522"/>
    <lineage>
        <taxon>Eukaryota</taxon>
        <taxon>Fungi</taxon>
        <taxon>Fungi incertae sedis</taxon>
        <taxon>Mucoromycota</taxon>
        <taxon>Mortierellomycotina</taxon>
        <taxon>Mortierellomycetes</taxon>
        <taxon>Mortierellales</taxon>
        <taxon>Mortierellaceae</taxon>
        <taxon>Linnemannia</taxon>
    </lineage>
</organism>
<accession>A0ABQ7JZF1</accession>
<keyword evidence="1" id="KW-0732">Signal</keyword>
<dbReference type="EMBL" id="JAAAIM010000418">
    <property type="protein sequence ID" value="KAG0288322.1"/>
    <property type="molecule type" value="Genomic_DNA"/>
</dbReference>
<sequence>MLANDILARARLAALLLVAGSALVLSSPTSADEVALANAVDFQAPAENNASLPPTVAADAPVVGPGTTPLTNAQIKEILDEHNKYRDRHGSPQLEWDESLVQDAERALVNCKPFSSPSRRGRNEFTSVETDFFLAVEIWYDQIIGYDFQDPSKSTRNSGTFSQLVWSSSTRIGCAVKECPSLEEGEDVGGKSTFVHLCEYDPLGNTVTRSYSLYKKNVLPAKTA</sequence>
<dbReference type="InterPro" id="IPR014044">
    <property type="entry name" value="CAP_dom"/>
</dbReference>
<dbReference type="SUPFAM" id="SSF55797">
    <property type="entry name" value="PR-1-like"/>
    <property type="match status" value="1"/>
</dbReference>
<dbReference type="Pfam" id="PF00188">
    <property type="entry name" value="CAP"/>
    <property type="match status" value="1"/>
</dbReference>
<evidence type="ECO:0000256" key="1">
    <source>
        <dbReference type="SAM" id="SignalP"/>
    </source>
</evidence>
<dbReference type="PANTHER" id="PTHR10334">
    <property type="entry name" value="CYSTEINE-RICH SECRETORY PROTEIN-RELATED"/>
    <property type="match status" value="1"/>
</dbReference>
<keyword evidence="4" id="KW-1185">Reference proteome</keyword>
<dbReference type="Gene3D" id="3.40.33.10">
    <property type="entry name" value="CAP"/>
    <property type="match status" value="1"/>
</dbReference>
<protein>
    <recommendedName>
        <fullName evidence="2">SCP domain-containing protein</fullName>
    </recommendedName>
</protein>
<proteinExistence type="predicted"/>
<dbReference type="PRINTS" id="PR00837">
    <property type="entry name" value="V5TPXLIKE"/>
</dbReference>
<gene>
    <name evidence="3" type="ORF">BGZ96_007878</name>
</gene>
<reference evidence="3 4" key="1">
    <citation type="journal article" date="2020" name="Fungal Divers.">
        <title>Resolving the Mortierellaceae phylogeny through synthesis of multi-gene phylogenetics and phylogenomics.</title>
        <authorList>
            <person name="Vandepol N."/>
            <person name="Liber J."/>
            <person name="Desiro A."/>
            <person name="Na H."/>
            <person name="Kennedy M."/>
            <person name="Barry K."/>
            <person name="Grigoriev I.V."/>
            <person name="Miller A.N."/>
            <person name="O'Donnell K."/>
            <person name="Stajich J.E."/>
            <person name="Bonito G."/>
        </authorList>
    </citation>
    <scope>NUCLEOTIDE SEQUENCE [LARGE SCALE GENOMIC DNA]</scope>
    <source>
        <strain evidence="3 4">AD045</strain>
    </source>
</reference>
<dbReference type="InterPro" id="IPR035940">
    <property type="entry name" value="CAP_sf"/>
</dbReference>
<dbReference type="Proteomes" id="UP001194696">
    <property type="component" value="Unassembled WGS sequence"/>
</dbReference>
<feature type="signal peptide" evidence="1">
    <location>
        <begin position="1"/>
        <end position="31"/>
    </location>
</feature>
<dbReference type="SMART" id="SM00198">
    <property type="entry name" value="SCP"/>
    <property type="match status" value="1"/>
</dbReference>
<name>A0ABQ7JZF1_9FUNG</name>
<evidence type="ECO:0000313" key="4">
    <source>
        <dbReference type="Proteomes" id="UP001194696"/>
    </source>
</evidence>
<evidence type="ECO:0000259" key="2">
    <source>
        <dbReference type="SMART" id="SM00198"/>
    </source>
</evidence>
<feature type="chain" id="PRO_5046300070" description="SCP domain-containing protein" evidence="1">
    <location>
        <begin position="32"/>
        <end position="224"/>
    </location>
</feature>
<dbReference type="InterPro" id="IPR001283">
    <property type="entry name" value="CRISP-related"/>
</dbReference>
<feature type="domain" description="SCP" evidence="2">
    <location>
        <begin position="73"/>
        <end position="208"/>
    </location>
</feature>
<evidence type="ECO:0000313" key="3">
    <source>
        <dbReference type="EMBL" id="KAG0288322.1"/>
    </source>
</evidence>
<comment type="caution">
    <text evidence="3">The sequence shown here is derived from an EMBL/GenBank/DDBJ whole genome shotgun (WGS) entry which is preliminary data.</text>
</comment>